<keyword evidence="3" id="KW-0677">Repeat</keyword>
<name>K0SV51_THAOC</name>
<dbReference type="GO" id="GO:0031267">
    <property type="term" value="F:small GTPase binding"/>
    <property type="evidence" value="ECO:0007669"/>
    <property type="project" value="TreeGrafter"/>
</dbReference>
<reference evidence="5 6" key="1">
    <citation type="journal article" date="2012" name="Genome Biol.">
        <title>Genome and low-iron response of an oceanic diatom adapted to chronic iron limitation.</title>
        <authorList>
            <person name="Lommer M."/>
            <person name="Specht M."/>
            <person name="Roy A.S."/>
            <person name="Kraemer L."/>
            <person name="Andreson R."/>
            <person name="Gutowska M.A."/>
            <person name="Wolf J."/>
            <person name="Bergner S.V."/>
            <person name="Schilhabel M.B."/>
            <person name="Klostermeier U.C."/>
            <person name="Beiko R.G."/>
            <person name="Rosenstiel P."/>
            <person name="Hippler M."/>
            <person name="Laroche J."/>
        </authorList>
    </citation>
    <scope>NUCLEOTIDE SEQUENCE [LARGE SCALE GENOMIC DNA]</scope>
    <source>
        <strain evidence="5 6">CCMP1005</strain>
    </source>
</reference>
<dbReference type="SMART" id="SM00368">
    <property type="entry name" value="LRR_RI"/>
    <property type="match status" value="5"/>
</dbReference>
<evidence type="ECO:0000313" key="5">
    <source>
        <dbReference type="EMBL" id="EJK64906.1"/>
    </source>
</evidence>
<sequence length="852" mass="94062">LVQVSSSSLLGVSTARSSSLMPPSAMRLDASSTKGSSSGPVGDASGRPRQNSRRVRDSLHRSFAARKAPTHARVSGLSRMLSRAAAAVLALFRLEALRVDAMSGHSVCPLWPGGRELLLCHDCHDGDGDADGRASQESVGFQRDTITCPSTLSAHGHWAQLRAKNNDPKQLGARRRRKSQTERKRPVVSTGQRTDNSRRRDRQGTNTTLTAGPGGGKIEPASATANFELSYEGERCSGAPSRNNGTPFARLLYRRPTTSTMSTTHDWDKPRHWGSYAPTKGKPEYLTVDDGTHIIRSTYDGQYRLKSKVSYIVSEAQDKLLKRDHERLEVVQREFPFGLTMCPYHPELLPHYQYFAETVKSTDGLKVLKIANHHLPNEGYFLTELLPAIALKENLQTLELSHCGLAKSDMMAIISYLAENETLHAINMSSNCFDLEATLALAAAIRNHPILYEIDLSACNLGDGNVDALGKLLVACKDCDVLTLGHDSFSADEIAMISKFLGKKIGISTFCLTNVSVNKEGKGLLTNATGKKQVNHGLILADFLSANPSLVALNLSRNKIRVKAANVIIPALKENTTLEHLDLSRNSLNNSVAPVVVDLLKANTTLLTLDISGNKSMTIKSTGKKYTRWGWSWQREDVPVVVGAKMEIVRDALFDTTNLASLTGSNHTCAVHMSGMNRAGNYELAIRRINCMDASEGKKIRYKMVLALTMPDDEGKVGKKLFNVRAIDHVPLEIMPKLFEMLHQRIGHNGFGEGITSLTEGEWDPLFNLTKVKMEEEVKAEAAQSLKQKKKPKRKRRRRHDDDDDSDDEDWKPSAGLKPKKRLVVEQGRFASRSVYKVDVADKPTRKSERLS</sequence>
<comment type="caution">
    <text evidence="5">The sequence shown here is derived from an EMBL/GenBank/DDBJ whole genome shotgun (WGS) entry which is preliminary data.</text>
</comment>
<dbReference type="InterPro" id="IPR001611">
    <property type="entry name" value="Leu-rich_rpt"/>
</dbReference>
<dbReference type="GO" id="GO:0006913">
    <property type="term" value="P:nucleocytoplasmic transport"/>
    <property type="evidence" value="ECO:0007669"/>
    <property type="project" value="TreeGrafter"/>
</dbReference>
<keyword evidence="2" id="KW-0433">Leucine-rich repeat</keyword>
<feature type="region of interest" description="Disordered" evidence="4">
    <location>
        <begin position="13"/>
        <end position="67"/>
    </location>
</feature>
<dbReference type="InterPro" id="IPR027038">
    <property type="entry name" value="RanGap"/>
</dbReference>
<dbReference type="Gene3D" id="3.80.10.10">
    <property type="entry name" value="Ribonuclease Inhibitor"/>
    <property type="match status" value="2"/>
</dbReference>
<dbReference type="PANTHER" id="PTHR24113:SF12">
    <property type="entry name" value="RAN GTPASE-ACTIVATING PROTEIN 1"/>
    <property type="match status" value="1"/>
</dbReference>
<gene>
    <name evidence="5" type="ORF">THAOC_14306</name>
</gene>
<feature type="region of interest" description="Disordered" evidence="4">
    <location>
        <begin position="780"/>
        <end position="825"/>
    </location>
</feature>
<dbReference type="Proteomes" id="UP000266841">
    <property type="component" value="Unassembled WGS sequence"/>
</dbReference>
<feature type="compositionally biased region" description="Basic residues" evidence="4">
    <location>
        <begin position="787"/>
        <end position="799"/>
    </location>
</feature>
<organism evidence="5 6">
    <name type="scientific">Thalassiosira oceanica</name>
    <name type="common">Marine diatom</name>
    <dbReference type="NCBI Taxonomy" id="159749"/>
    <lineage>
        <taxon>Eukaryota</taxon>
        <taxon>Sar</taxon>
        <taxon>Stramenopiles</taxon>
        <taxon>Ochrophyta</taxon>
        <taxon>Bacillariophyta</taxon>
        <taxon>Coscinodiscophyceae</taxon>
        <taxon>Thalassiosirophycidae</taxon>
        <taxon>Thalassiosirales</taxon>
        <taxon>Thalassiosiraceae</taxon>
        <taxon>Thalassiosira</taxon>
    </lineage>
</organism>
<evidence type="ECO:0000313" key="6">
    <source>
        <dbReference type="Proteomes" id="UP000266841"/>
    </source>
</evidence>
<feature type="region of interest" description="Disordered" evidence="4">
    <location>
        <begin position="161"/>
        <end position="220"/>
    </location>
</feature>
<keyword evidence="1" id="KW-0343">GTPase activation</keyword>
<dbReference type="OrthoDB" id="120976at2759"/>
<dbReference type="GO" id="GO:0005829">
    <property type="term" value="C:cytosol"/>
    <property type="evidence" value="ECO:0007669"/>
    <property type="project" value="TreeGrafter"/>
</dbReference>
<dbReference type="Pfam" id="PF13516">
    <property type="entry name" value="LRR_6"/>
    <property type="match status" value="2"/>
</dbReference>
<keyword evidence="6" id="KW-1185">Reference proteome</keyword>
<feature type="compositionally biased region" description="Polar residues" evidence="4">
    <location>
        <begin position="30"/>
        <end position="39"/>
    </location>
</feature>
<feature type="non-terminal residue" evidence="5">
    <location>
        <position position="1"/>
    </location>
</feature>
<evidence type="ECO:0000256" key="2">
    <source>
        <dbReference type="ARBA" id="ARBA00022614"/>
    </source>
</evidence>
<evidence type="ECO:0000256" key="1">
    <source>
        <dbReference type="ARBA" id="ARBA00022468"/>
    </source>
</evidence>
<evidence type="ECO:0000256" key="3">
    <source>
        <dbReference type="ARBA" id="ARBA00022737"/>
    </source>
</evidence>
<dbReference type="SUPFAM" id="SSF52047">
    <property type="entry name" value="RNI-like"/>
    <property type="match status" value="1"/>
</dbReference>
<dbReference type="InterPro" id="IPR032675">
    <property type="entry name" value="LRR_dom_sf"/>
</dbReference>
<dbReference type="AlphaFoldDB" id="K0SV51"/>
<dbReference type="GO" id="GO:0005096">
    <property type="term" value="F:GTPase activator activity"/>
    <property type="evidence" value="ECO:0007669"/>
    <property type="project" value="UniProtKB-KW"/>
</dbReference>
<dbReference type="PANTHER" id="PTHR24113">
    <property type="entry name" value="RAN GTPASE-ACTIVATING PROTEIN 1"/>
    <property type="match status" value="1"/>
</dbReference>
<dbReference type="GO" id="GO:0048471">
    <property type="term" value="C:perinuclear region of cytoplasm"/>
    <property type="evidence" value="ECO:0007669"/>
    <property type="project" value="TreeGrafter"/>
</dbReference>
<dbReference type="EMBL" id="AGNL01016695">
    <property type="protein sequence ID" value="EJK64906.1"/>
    <property type="molecule type" value="Genomic_DNA"/>
</dbReference>
<accession>K0SV51</accession>
<proteinExistence type="predicted"/>
<dbReference type="GO" id="GO:0005634">
    <property type="term" value="C:nucleus"/>
    <property type="evidence" value="ECO:0007669"/>
    <property type="project" value="TreeGrafter"/>
</dbReference>
<protein>
    <submittedName>
        <fullName evidence="5">Uncharacterized protein</fullName>
    </submittedName>
</protein>
<evidence type="ECO:0000256" key="4">
    <source>
        <dbReference type="SAM" id="MobiDB-lite"/>
    </source>
</evidence>